<feature type="chain" id="PRO_5012488709" evidence="2">
    <location>
        <begin position="28"/>
        <end position="342"/>
    </location>
</feature>
<dbReference type="AlphaFoldDB" id="A0A226CWN0"/>
<feature type="compositionally biased region" description="Polar residues" evidence="1">
    <location>
        <begin position="277"/>
        <end position="288"/>
    </location>
</feature>
<protein>
    <submittedName>
        <fullName evidence="3">Uncharacterized protein</fullName>
    </submittedName>
</protein>
<reference evidence="3 4" key="1">
    <citation type="submission" date="2015-12" db="EMBL/GenBank/DDBJ databases">
        <title>The genome of Folsomia candida.</title>
        <authorList>
            <person name="Faddeeva A."/>
            <person name="Derks M.F."/>
            <person name="Anvar Y."/>
            <person name="Smit S."/>
            <person name="Van Straalen N."/>
            <person name="Roelofs D."/>
        </authorList>
    </citation>
    <scope>NUCLEOTIDE SEQUENCE [LARGE SCALE GENOMIC DNA]</scope>
    <source>
        <strain evidence="3 4">VU population</strain>
        <tissue evidence="3">Whole body</tissue>
    </source>
</reference>
<comment type="caution">
    <text evidence="3">The sequence shown here is derived from an EMBL/GenBank/DDBJ whole genome shotgun (WGS) entry which is preliminary data.</text>
</comment>
<accession>A0A226CWN0</accession>
<keyword evidence="4" id="KW-1185">Reference proteome</keyword>
<proteinExistence type="predicted"/>
<feature type="signal peptide" evidence="2">
    <location>
        <begin position="1"/>
        <end position="27"/>
    </location>
</feature>
<sequence>MCTKFTSPRKFAFTTVLLLFWTRPCLGNSGTFGIRVDKESDPLIFSLDHCTPVLPKPPAGHEHIYEIESNGNCLNVYAKQNCVGKFIRFQTNKFFSRIRDMAGHRWLEDGDVLVTNETIKISSIGPCLKICNAKNWAGMGHKVPVKVTVFDKENYYGNLTINKLTEMDCIALTPLSKSIQLSGTATSTCVELHDDTTCGKNAVQLRPGYPYLSDLWWWGFPEARFGLPVNARSLSFCGYSCPEVRSRRVTTVKNVATTLSSTYATTMMVINVTTTTGSPLKTDSSQESVDPVMTKMTTTETDRPRLEVGDDEMTTSHGDQVDPSTRPVFLLILIAAVLMKLG</sequence>
<keyword evidence="2" id="KW-0732">Signal</keyword>
<dbReference type="EMBL" id="LNIX01000053">
    <property type="protein sequence ID" value="OXA37742.1"/>
    <property type="molecule type" value="Genomic_DNA"/>
</dbReference>
<name>A0A226CWN0_FOLCA</name>
<dbReference type="Proteomes" id="UP000198287">
    <property type="component" value="Unassembled WGS sequence"/>
</dbReference>
<gene>
    <name evidence="3" type="ORF">Fcan01_27530</name>
</gene>
<evidence type="ECO:0000256" key="2">
    <source>
        <dbReference type="SAM" id="SignalP"/>
    </source>
</evidence>
<evidence type="ECO:0000313" key="4">
    <source>
        <dbReference type="Proteomes" id="UP000198287"/>
    </source>
</evidence>
<feature type="region of interest" description="Disordered" evidence="1">
    <location>
        <begin position="277"/>
        <end position="321"/>
    </location>
</feature>
<evidence type="ECO:0000313" key="3">
    <source>
        <dbReference type="EMBL" id="OXA37742.1"/>
    </source>
</evidence>
<evidence type="ECO:0000256" key="1">
    <source>
        <dbReference type="SAM" id="MobiDB-lite"/>
    </source>
</evidence>
<organism evidence="3 4">
    <name type="scientific">Folsomia candida</name>
    <name type="common">Springtail</name>
    <dbReference type="NCBI Taxonomy" id="158441"/>
    <lineage>
        <taxon>Eukaryota</taxon>
        <taxon>Metazoa</taxon>
        <taxon>Ecdysozoa</taxon>
        <taxon>Arthropoda</taxon>
        <taxon>Hexapoda</taxon>
        <taxon>Collembola</taxon>
        <taxon>Entomobryomorpha</taxon>
        <taxon>Isotomoidea</taxon>
        <taxon>Isotomidae</taxon>
        <taxon>Proisotominae</taxon>
        <taxon>Folsomia</taxon>
    </lineage>
</organism>